<dbReference type="Proteomes" id="UP000423525">
    <property type="component" value="Chromosome"/>
</dbReference>
<dbReference type="RefSeq" id="WP_155873945.1">
    <property type="nucleotide sequence ID" value="NZ_CP168248.1"/>
</dbReference>
<evidence type="ECO:0000313" key="2">
    <source>
        <dbReference type="EMBL" id="VZH86013.1"/>
    </source>
</evidence>
<evidence type="ECO:0000313" key="3">
    <source>
        <dbReference type="Proteomes" id="UP000423525"/>
    </source>
</evidence>
<dbReference type="PANTHER" id="PTHR47396:SF1">
    <property type="entry name" value="ATP-DEPENDENT HELICASE IRC3-RELATED"/>
    <property type="match status" value="1"/>
</dbReference>
<evidence type="ECO:0000259" key="1">
    <source>
        <dbReference type="Pfam" id="PF04851"/>
    </source>
</evidence>
<dbReference type="PANTHER" id="PTHR47396">
    <property type="entry name" value="TYPE I RESTRICTION ENZYME ECOKI R PROTEIN"/>
    <property type="match status" value="1"/>
</dbReference>
<dbReference type="GO" id="GO:0005829">
    <property type="term" value="C:cytosol"/>
    <property type="evidence" value="ECO:0007669"/>
    <property type="project" value="TreeGrafter"/>
</dbReference>
<dbReference type="GO" id="GO:0005524">
    <property type="term" value="F:ATP binding"/>
    <property type="evidence" value="ECO:0007669"/>
    <property type="project" value="InterPro"/>
</dbReference>
<dbReference type="InterPro" id="IPR006935">
    <property type="entry name" value="Helicase/UvrB_N"/>
</dbReference>
<gene>
    <name evidence="2" type="ORF">FRC0190_01950</name>
</gene>
<proteinExistence type="predicted"/>
<dbReference type="AlphaFoldDB" id="A0A6I8MIK3"/>
<dbReference type="Gene3D" id="3.40.50.300">
    <property type="entry name" value="P-loop containing nucleotide triphosphate hydrolases"/>
    <property type="match status" value="2"/>
</dbReference>
<dbReference type="InterPro" id="IPR050742">
    <property type="entry name" value="Helicase_Restrict-Modif_Enz"/>
</dbReference>
<dbReference type="GO" id="GO:0003677">
    <property type="term" value="F:DNA binding"/>
    <property type="evidence" value="ECO:0007669"/>
    <property type="project" value="InterPro"/>
</dbReference>
<feature type="domain" description="Helicase/UvrB N-terminal" evidence="1">
    <location>
        <begin position="21"/>
        <end position="225"/>
    </location>
</feature>
<dbReference type="SUPFAM" id="SSF52540">
    <property type="entry name" value="P-loop containing nucleoside triphosphate hydrolases"/>
    <property type="match status" value="1"/>
</dbReference>
<organism evidence="2 3">
    <name type="scientific">Corynebacterium rouxii</name>
    <dbReference type="NCBI Taxonomy" id="2719119"/>
    <lineage>
        <taxon>Bacteria</taxon>
        <taxon>Bacillati</taxon>
        <taxon>Actinomycetota</taxon>
        <taxon>Actinomycetes</taxon>
        <taxon>Mycobacteriales</taxon>
        <taxon>Corynebacteriaceae</taxon>
        <taxon>Corynebacterium</taxon>
    </lineage>
</organism>
<dbReference type="GO" id="GO:0016787">
    <property type="term" value="F:hydrolase activity"/>
    <property type="evidence" value="ECO:0007669"/>
    <property type="project" value="InterPro"/>
</dbReference>
<name>A0A6I8MIK3_9CORY</name>
<dbReference type="Pfam" id="PF04851">
    <property type="entry name" value="ResIII"/>
    <property type="match status" value="1"/>
</dbReference>
<sequence length="865" mass="96023">MATRLNISFDSDLLESISSEFDLRAPNKEALRQLVFTLDGDYEPSIMQVLNLATGVGKTYLMAAFVEYLRRQGVGNVVIVTPGKTVQVKTVQNFTPGSPRYITGSVVPPEVVTPQDYSAWVARQNGAAQLSFGREVPILAFIFNIQQLIAPKSTEGDTHGNTQDAMRRKPRRFDENAGVLFDYLKSLDDLVVIADESHLYGSSAIAFNAALKELDPAATIGLTASVDKKSDHVIYQYPLFRAIQDKYVKAPVLAFRKTGYGTDEASEEQQLRDALQLRSIKQAYYDSFAASENRKHVNAVVFVVCSDVDHATQVTELLRSPEYLGSDDAVLQVDSKHEDERTQRRLNELDRPNSPVLAVVSVNKLKEGWDVKNIAVVVTLRAMASEVLTQQTMGRGLRLPFGRYTGVWQIDQLDIIAHQSFTELLNAENVLQQFGLEEAVADLDKAQVEAAILKAAETATSPRMGTSLTDTGVMQTGDVAPHEAGVWPIGDSVNGDDLQAGIVPVGGENFTRTPSVGVREITNSAPEGGTGWELISIERNPAFADVTYQFPVTTMTVQQPSIDLSEIGDDTINQAARRVTSAGDVLLRKEIIAMLGKKLRAEDRESAEVDSVHVDDDDAKNALVKLVLNMPLVPKTEQTARYVATFLVPKFMQSVMFSGWTVKSLDSARTELLKLIQNYTVETLRSTREVPSIHPKPMPSNGYTLPLGQKVHDQIETREQFVRGQVYGGWFKSLFAEESFDSFTGEYQLARLLNTSPGIVWWHRLHPQDQAFVFYNAKDRYFPDFVAMDVNGVHWIIEGKSERGRDDAQVQAKRKAAEALVRRLVAEDAYADQLWGYLIAYEQDTARADSWEDLKAFASPVNNAL</sequence>
<dbReference type="REBASE" id="360748">
    <property type="entry name" value="Cdi190ORF1951P"/>
</dbReference>
<protein>
    <submittedName>
        <fullName evidence="2">DNA restriction-modification system, restriction enzyme</fullName>
    </submittedName>
</protein>
<dbReference type="InterPro" id="IPR027417">
    <property type="entry name" value="P-loop_NTPase"/>
</dbReference>
<reference evidence="2 3" key="1">
    <citation type="submission" date="2019-11" db="EMBL/GenBank/DDBJ databases">
        <authorList>
            <person name="Brisse S."/>
        </authorList>
    </citation>
    <scope>NUCLEOTIDE SEQUENCE [LARGE SCALE GENOMIC DNA]</scope>
    <source>
        <strain evidence="2">FRC0190</strain>
    </source>
</reference>
<accession>A0A6I8MIK3</accession>
<dbReference type="KEGG" id="crf:FRC0190_01950"/>
<dbReference type="EMBL" id="LR738855">
    <property type="protein sequence ID" value="VZH86013.1"/>
    <property type="molecule type" value="Genomic_DNA"/>
</dbReference>